<feature type="transmembrane region" description="Helical" evidence="7">
    <location>
        <begin position="318"/>
        <end position="336"/>
    </location>
</feature>
<reference evidence="8 9" key="1">
    <citation type="journal article" date="2019" name="Int. J. Syst. Evol. Microbiol.">
        <title>The Global Catalogue of Microorganisms (GCM) 10K type strain sequencing project: providing services to taxonomists for standard genome sequencing and annotation.</title>
        <authorList>
            <consortium name="The Broad Institute Genomics Platform"/>
            <consortium name="The Broad Institute Genome Sequencing Center for Infectious Disease"/>
            <person name="Wu L."/>
            <person name="Ma J."/>
        </authorList>
    </citation>
    <scope>NUCLEOTIDE SEQUENCE [LARGE SCALE GENOMIC DNA]</scope>
    <source>
        <strain evidence="8 9">DT85</strain>
    </source>
</reference>
<feature type="transmembrane region" description="Helical" evidence="7">
    <location>
        <begin position="12"/>
        <end position="35"/>
    </location>
</feature>
<dbReference type="RefSeq" id="WP_276236062.1">
    <property type="nucleotide sequence ID" value="NZ_CP119802.1"/>
</dbReference>
<sequence length="338" mass="35100">MASSLPLDRGTLAKTLAGFLVAAVVLALFVLGVGLDQVTRALAEADPRWLAVGCLSTAACLALWGKAWQVVLRVAGIDVAYRRLVVTYFAATFANYVTPLGQAGGEPFIAYVLSRDTDATYEESLASVVTADLLNLLPFFSFSAVGLSVLLLQSSLPAAAKGLAQGLLAMALGVPALVVVGWRFRERVRGGLLRLAEPVAGLTDRLSVEGIAARIDGLYEAFGRIAQDRVALVEAVAFAYLGWVFFALPLYFAGQTLGFASITPLLVLFVVPASTLAGLTPSPGGLGGVEAALVALLVALTGLTLAQGLAAALVYRVMSYWFALALGGLAALAVVARS</sequence>
<keyword evidence="4 7" id="KW-0812">Transmembrane</keyword>
<feature type="transmembrane region" description="Helical" evidence="7">
    <location>
        <begin position="133"/>
        <end position="152"/>
    </location>
</feature>
<feature type="transmembrane region" description="Helical" evidence="7">
    <location>
        <begin position="230"/>
        <end position="252"/>
    </location>
</feature>
<dbReference type="GO" id="GO:0005886">
    <property type="term" value="C:plasma membrane"/>
    <property type="evidence" value="ECO:0007669"/>
    <property type="project" value="UniProtKB-SubCell"/>
</dbReference>
<feature type="transmembrane region" description="Helical" evidence="7">
    <location>
        <begin position="164"/>
        <end position="184"/>
    </location>
</feature>
<keyword evidence="5 7" id="KW-1133">Transmembrane helix</keyword>
<accession>A0ABD5ZP13</accession>
<gene>
    <name evidence="8" type="ORF">ACFQJ4_06880</name>
</gene>
<feature type="transmembrane region" description="Helical" evidence="7">
    <location>
        <begin position="291"/>
        <end position="312"/>
    </location>
</feature>
<evidence type="ECO:0000256" key="5">
    <source>
        <dbReference type="ARBA" id="ARBA00022989"/>
    </source>
</evidence>
<evidence type="ECO:0000256" key="6">
    <source>
        <dbReference type="ARBA" id="ARBA00023136"/>
    </source>
</evidence>
<evidence type="ECO:0000256" key="4">
    <source>
        <dbReference type="ARBA" id="ARBA00022692"/>
    </source>
</evidence>
<evidence type="ECO:0000256" key="7">
    <source>
        <dbReference type="SAM" id="Phobius"/>
    </source>
</evidence>
<keyword evidence="3" id="KW-1003">Cell membrane</keyword>
<feature type="transmembrane region" description="Helical" evidence="7">
    <location>
        <begin position="47"/>
        <end position="64"/>
    </location>
</feature>
<dbReference type="GeneID" id="79266719"/>
<evidence type="ECO:0000313" key="8">
    <source>
        <dbReference type="EMBL" id="MFC7235040.1"/>
    </source>
</evidence>
<comment type="caution">
    <text evidence="8">The sequence shown here is derived from an EMBL/GenBank/DDBJ whole genome shotgun (WGS) entry which is preliminary data.</text>
</comment>
<dbReference type="PANTHER" id="PTHR39087:SF2">
    <property type="entry name" value="UPF0104 MEMBRANE PROTEIN MJ1595"/>
    <property type="match status" value="1"/>
</dbReference>
<evidence type="ECO:0000256" key="2">
    <source>
        <dbReference type="ARBA" id="ARBA00011061"/>
    </source>
</evidence>
<evidence type="ECO:0000256" key="3">
    <source>
        <dbReference type="ARBA" id="ARBA00022475"/>
    </source>
</evidence>
<organism evidence="8 9">
    <name type="scientific">Halosegnis marinus</name>
    <dbReference type="NCBI Taxonomy" id="3034023"/>
    <lineage>
        <taxon>Archaea</taxon>
        <taxon>Methanobacteriati</taxon>
        <taxon>Methanobacteriota</taxon>
        <taxon>Stenosarchaea group</taxon>
        <taxon>Halobacteria</taxon>
        <taxon>Halobacteriales</taxon>
        <taxon>Natronomonadaceae</taxon>
        <taxon>Halosegnis</taxon>
    </lineage>
</organism>
<feature type="transmembrane region" description="Helical" evidence="7">
    <location>
        <begin position="258"/>
        <end position="279"/>
    </location>
</feature>
<protein>
    <submittedName>
        <fullName evidence="8">YbhN family protein</fullName>
    </submittedName>
</protein>
<comment type="similarity">
    <text evidence="2">Belongs to the UPF0104 family.</text>
</comment>
<dbReference type="InterPro" id="IPR022791">
    <property type="entry name" value="L-PG_synthase/AglD"/>
</dbReference>
<keyword evidence="9" id="KW-1185">Reference proteome</keyword>
<proteinExistence type="inferred from homology"/>
<evidence type="ECO:0000313" key="9">
    <source>
        <dbReference type="Proteomes" id="UP001596398"/>
    </source>
</evidence>
<evidence type="ECO:0000256" key="1">
    <source>
        <dbReference type="ARBA" id="ARBA00004651"/>
    </source>
</evidence>
<dbReference type="Pfam" id="PF03706">
    <property type="entry name" value="LPG_synthase_TM"/>
    <property type="match status" value="1"/>
</dbReference>
<dbReference type="EMBL" id="JBHTAP010000001">
    <property type="protein sequence ID" value="MFC7235040.1"/>
    <property type="molecule type" value="Genomic_DNA"/>
</dbReference>
<dbReference type="AlphaFoldDB" id="A0ABD5ZP13"/>
<name>A0ABD5ZP13_9EURY</name>
<dbReference type="NCBIfam" id="TIGR00374">
    <property type="entry name" value="flippase-like domain"/>
    <property type="match status" value="1"/>
</dbReference>
<comment type="subcellular location">
    <subcellularLocation>
        <location evidence="1">Cell membrane</location>
        <topology evidence="1">Multi-pass membrane protein</topology>
    </subcellularLocation>
</comment>
<dbReference type="Proteomes" id="UP001596398">
    <property type="component" value="Unassembled WGS sequence"/>
</dbReference>
<keyword evidence="6 7" id="KW-0472">Membrane</keyword>
<dbReference type="PANTHER" id="PTHR39087">
    <property type="entry name" value="UPF0104 MEMBRANE PROTEIN MJ1595"/>
    <property type="match status" value="1"/>
</dbReference>